<name>A0AAV4P2W9_CAEEX</name>
<feature type="compositionally biased region" description="Basic residues" evidence="1">
    <location>
        <begin position="125"/>
        <end position="137"/>
    </location>
</feature>
<comment type="caution">
    <text evidence="2">The sequence shown here is derived from an EMBL/GenBank/DDBJ whole genome shotgun (WGS) entry which is preliminary data.</text>
</comment>
<keyword evidence="3" id="KW-1185">Reference proteome</keyword>
<accession>A0AAV4P2W9</accession>
<organism evidence="2 3">
    <name type="scientific">Caerostris extrusa</name>
    <name type="common">Bark spider</name>
    <name type="synonym">Caerostris bankana</name>
    <dbReference type="NCBI Taxonomy" id="172846"/>
    <lineage>
        <taxon>Eukaryota</taxon>
        <taxon>Metazoa</taxon>
        <taxon>Ecdysozoa</taxon>
        <taxon>Arthropoda</taxon>
        <taxon>Chelicerata</taxon>
        <taxon>Arachnida</taxon>
        <taxon>Araneae</taxon>
        <taxon>Araneomorphae</taxon>
        <taxon>Entelegynae</taxon>
        <taxon>Araneoidea</taxon>
        <taxon>Araneidae</taxon>
        <taxon>Caerostris</taxon>
    </lineage>
</organism>
<protein>
    <submittedName>
        <fullName evidence="2">Uncharacterized protein</fullName>
    </submittedName>
</protein>
<dbReference type="EMBL" id="BPLR01003922">
    <property type="protein sequence ID" value="GIX90239.1"/>
    <property type="molecule type" value="Genomic_DNA"/>
</dbReference>
<evidence type="ECO:0000313" key="2">
    <source>
        <dbReference type="EMBL" id="GIX90239.1"/>
    </source>
</evidence>
<dbReference type="AlphaFoldDB" id="A0AAV4P2W9"/>
<sequence>MFQVARCKEDNKQMKYPTENNAFAASDNPEISPDTTGIRSIHLLFLTAHSNEPSHTASGRLLQMSVRFYETLSGIKCMAARQLYSTAACRPIPHPCIRPSYILSDRILNAGFLSKHERFSSHTKPSTKRNRRHRLTL</sequence>
<proteinExistence type="predicted"/>
<dbReference type="Proteomes" id="UP001054945">
    <property type="component" value="Unassembled WGS sequence"/>
</dbReference>
<feature type="region of interest" description="Disordered" evidence="1">
    <location>
        <begin position="118"/>
        <end position="137"/>
    </location>
</feature>
<evidence type="ECO:0000256" key="1">
    <source>
        <dbReference type="SAM" id="MobiDB-lite"/>
    </source>
</evidence>
<evidence type="ECO:0000313" key="3">
    <source>
        <dbReference type="Proteomes" id="UP001054945"/>
    </source>
</evidence>
<gene>
    <name evidence="2" type="ORF">CEXT_658721</name>
</gene>
<reference evidence="2 3" key="1">
    <citation type="submission" date="2021-06" db="EMBL/GenBank/DDBJ databases">
        <title>Caerostris extrusa draft genome.</title>
        <authorList>
            <person name="Kono N."/>
            <person name="Arakawa K."/>
        </authorList>
    </citation>
    <scope>NUCLEOTIDE SEQUENCE [LARGE SCALE GENOMIC DNA]</scope>
</reference>